<comment type="caution">
    <text evidence="1">The sequence shown here is derived from an EMBL/GenBank/DDBJ whole genome shotgun (WGS) entry which is preliminary data.</text>
</comment>
<evidence type="ECO:0000313" key="1">
    <source>
        <dbReference type="EMBL" id="TDQ25592.1"/>
    </source>
</evidence>
<keyword evidence="2" id="KW-1185">Reference proteome</keyword>
<dbReference type="SUPFAM" id="SSF82171">
    <property type="entry name" value="DPP6 N-terminal domain-like"/>
    <property type="match status" value="1"/>
</dbReference>
<gene>
    <name evidence="1" type="ORF">DFQ07_2017</name>
</gene>
<organism evidence="1 2">
    <name type="scientific">Tenacibaculum caenipelagi</name>
    <dbReference type="NCBI Taxonomy" id="1325435"/>
    <lineage>
        <taxon>Bacteria</taxon>
        <taxon>Pseudomonadati</taxon>
        <taxon>Bacteroidota</taxon>
        <taxon>Flavobacteriia</taxon>
        <taxon>Flavobacteriales</taxon>
        <taxon>Flavobacteriaceae</taxon>
        <taxon>Tenacibaculum</taxon>
    </lineage>
</organism>
<dbReference type="EMBL" id="SNYH01000004">
    <property type="protein sequence ID" value="TDQ25592.1"/>
    <property type="molecule type" value="Genomic_DNA"/>
</dbReference>
<name>A0A4R6TEU7_9FLAO</name>
<reference evidence="1 2" key="1">
    <citation type="submission" date="2019-03" db="EMBL/GenBank/DDBJ databases">
        <title>Genomic Encyclopedia of Type Strains, Phase III (KMG-III): the genomes of soil and plant-associated and newly described type strains.</title>
        <authorList>
            <person name="Whitman W."/>
        </authorList>
    </citation>
    <scope>NUCLEOTIDE SEQUENCE [LARGE SCALE GENOMIC DNA]</scope>
    <source>
        <strain evidence="1 2">CECT 8283</strain>
    </source>
</reference>
<evidence type="ECO:0000313" key="2">
    <source>
        <dbReference type="Proteomes" id="UP000295390"/>
    </source>
</evidence>
<dbReference type="AlphaFoldDB" id="A0A4R6TEU7"/>
<dbReference type="InterPro" id="IPR011659">
    <property type="entry name" value="WD40"/>
</dbReference>
<accession>A0A4R6TEU7</accession>
<dbReference type="Proteomes" id="UP000295390">
    <property type="component" value="Unassembled WGS sequence"/>
</dbReference>
<dbReference type="Pfam" id="PF07676">
    <property type="entry name" value="PD40"/>
    <property type="match status" value="2"/>
</dbReference>
<protein>
    <submittedName>
        <fullName evidence="1">WD40 repeat protein</fullName>
    </submittedName>
</protein>
<sequence>MKMKQLLILTGVISLNIGFAQEKNDITLKPQTIERQYLGQKPPGLVPEIFAPGIISIDSLIEGSITFNKEMNELFFQRREREESHNIYTMKLIKGKWSTPKQAFFSTNKKYLDLHPRFSPNGDRLYFGSTRPLNDSVKSSGLHQWYIKKGKSGWEDPVLLSEKLFENEWIMCVNSTEQGNLYFNSKEKEEKLEDEGIYYSVNQGGEYSKLKKMSNKINAPGKWIAHPYIAPDESYIIYDAERTSKYENGDLYISFNINGSWTKSYSLGSKINTEKSETGATVSPDGKYLFFSRGVIRTREDGSTYWLTDTYWVDFVQLKKELMEENILNN</sequence>
<proteinExistence type="predicted"/>